<comment type="caution">
    <text evidence="2">The sequence shown here is derived from an EMBL/GenBank/DDBJ whole genome shotgun (WGS) entry which is preliminary data.</text>
</comment>
<sequence>MDPDAAPKRRQCRWAQNPCLHNAPRERPEPTSSALLVMYSGQPPWAPPALLARVSELPYAHLAPPDYDALPDNKGPACRQEHYTRRKKHMTPLPPPIPPEVHAAHPGPATLPLATHLFHRAPVHHIPTITVAATPRTTFFSSAAWT</sequence>
<accession>A0AAV7SGY1</accession>
<proteinExistence type="predicted"/>
<evidence type="ECO:0000313" key="2">
    <source>
        <dbReference type="EMBL" id="KAJ1163309.1"/>
    </source>
</evidence>
<dbReference type="AlphaFoldDB" id="A0AAV7SGY1"/>
<evidence type="ECO:0000256" key="1">
    <source>
        <dbReference type="SAM" id="MobiDB-lite"/>
    </source>
</evidence>
<dbReference type="EMBL" id="JANPWB010000008">
    <property type="protein sequence ID" value="KAJ1163309.1"/>
    <property type="molecule type" value="Genomic_DNA"/>
</dbReference>
<dbReference type="Proteomes" id="UP001066276">
    <property type="component" value="Chromosome 4_2"/>
</dbReference>
<feature type="region of interest" description="Disordered" evidence="1">
    <location>
        <begin position="65"/>
        <end position="99"/>
    </location>
</feature>
<protein>
    <submittedName>
        <fullName evidence="2">Uncharacterized protein</fullName>
    </submittedName>
</protein>
<keyword evidence="3" id="KW-1185">Reference proteome</keyword>
<evidence type="ECO:0000313" key="3">
    <source>
        <dbReference type="Proteomes" id="UP001066276"/>
    </source>
</evidence>
<reference evidence="2" key="1">
    <citation type="journal article" date="2022" name="bioRxiv">
        <title>Sequencing and chromosome-scale assembly of the giantPleurodeles waltlgenome.</title>
        <authorList>
            <person name="Brown T."/>
            <person name="Elewa A."/>
            <person name="Iarovenko S."/>
            <person name="Subramanian E."/>
            <person name="Araus A.J."/>
            <person name="Petzold A."/>
            <person name="Susuki M."/>
            <person name="Suzuki K.-i.T."/>
            <person name="Hayashi T."/>
            <person name="Toyoda A."/>
            <person name="Oliveira C."/>
            <person name="Osipova E."/>
            <person name="Leigh N.D."/>
            <person name="Simon A."/>
            <person name="Yun M.H."/>
        </authorList>
    </citation>
    <scope>NUCLEOTIDE SEQUENCE</scope>
    <source>
        <strain evidence="2">20211129_DDA</strain>
        <tissue evidence="2">Liver</tissue>
    </source>
</reference>
<name>A0AAV7SGY1_PLEWA</name>
<feature type="region of interest" description="Disordered" evidence="1">
    <location>
        <begin position="1"/>
        <end position="29"/>
    </location>
</feature>
<gene>
    <name evidence="2" type="ORF">NDU88_003769</name>
</gene>
<organism evidence="2 3">
    <name type="scientific">Pleurodeles waltl</name>
    <name type="common">Iberian ribbed newt</name>
    <dbReference type="NCBI Taxonomy" id="8319"/>
    <lineage>
        <taxon>Eukaryota</taxon>
        <taxon>Metazoa</taxon>
        <taxon>Chordata</taxon>
        <taxon>Craniata</taxon>
        <taxon>Vertebrata</taxon>
        <taxon>Euteleostomi</taxon>
        <taxon>Amphibia</taxon>
        <taxon>Batrachia</taxon>
        <taxon>Caudata</taxon>
        <taxon>Salamandroidea</taxon>
        <taxon>Salamandridae</taxon>
        <taxon>Pleurodelinae</taxon>
        <taxon>Pleurodeles</taxon>
    </lineage>
</organism>